<dbReference type="EMBL" id="ML143424">
    <property type="protein sequence ID" value="TBU28130.1"/>
    <property type="molecule type" value="Genomic_DNA"/>
</dbReference>
<reference evidence="4" key="1">
    <citation type="submission" date="2019-01" db="EMBL/GenBank/DDBJ databases">
        <title>Draft genome sequences of three monokaryotic isolates of the white-rot basidiomycete fungus Dichomitus squalens.</title>
        <authorList>
            <consortium name="DOE Joint Genome Institute"/>
            <person name="Lopez S.C."/>
            <person name="Andreopoulos B."/>
            <person name="Pangilinan J."/>
            <person name="Lipzen A."/>
            <person name="Riley R."/>
            <person name="Ahrendt S."/>
            <person name="Ng V."/>
            <person name="Barry K."/>
            <person name="Daum C."/>
            <person name="Grigoriev I.V."/>
            <person name="Hilden K.S."/>
            <person name="Makela M.R."/>
            <person name="de Vries R.P."/>
        </authorList>
    </citation>
    <scope>NUCLEOTIDE SEQUENCE [LARGE SCALE GENOMIC DNA]</scope>
    <source>
        <strain evidence="4">OM18370.1</strain>
    </source>
</reference>
<feature type="transmembrane region" description="Helical" evidence="2">
    <location>
        <begin position="165"/>
        <end position="186"/>
    </location>
</feature>
<feature type="transmembrane region" description="Helical" evidence="2">
    <location>
        <begin position="125"/>
        <end position="145"/>
    </location>
</feature>
<dbReference type="OrthoDB" id="2953893at2759"/>
<proteinExistence type="predicted"/>
<protein>
    <recommendedName>
        <fullName evidence="3">DUF6534 domain-containing protein</fullName>
    </recommendedName>
</protein>
<evidence type="ECO:0000256" key="1">
    <source>
        <dbReference type="SAM" id="MobiDB-lite"/>
    </source>
</evidence>
<name>A0A4Q9MKK9_9APHY</name>
<gene>
    <name evidence="4" type="ORF">BD311DRAFT_807134</name>
</gene>
<evidence type="ECO:0000313" key="4">
    <source>
        <dbReference type="EMBL" id="TBU28130.1"/>
    </source>
</evidence>
<dbReference type="PANTHER" id="PTHR40465:SF1">
    <property type="entry name" value="DUF6534 DOMAIN-CONTAINING PROTEIN"/>
    <property type="match status" value="1"/>
</dbReference>
<keyword evidence="2" id="KW-0472">Membrane</keyword>
<dbReference type="AlphaFoldDB" id="A0A4Q9MKK9"/>
<feature type="domain" description="DUF6534" evidence="3">
    <location>
        <begin position="171"/>
        <end position="256"/>
    </location>
</feature>
<dbReference type="Proteomes" id="UP000292957">
    <property type="component" value="Unassembled WGS sequence"/>
</dbReference>
<accession>A0A4Q9MKK9</accession>
<keyword evidence="2" id="KW-0812">Transmembrane</keyword>
<dbReference type="PANTHER" id="PTHR40465">
    <property type="entry name" value="CHROMOSOME 1, WHOLE GENOME SHOTGUN SEQUENCE"/>
    <property type="match status" value="1"/>
</dbReference>
<feature type="transmembrane region" description="Helical" evidence="2">
    <location>
        <begin position="15"/>
        <end position="41"/>
    </location>
</feature>
<evidence type="ECO:0000256" key="2">
    <source>
        <dbReference type="SAM" id="Phobius"/>
    </source>
</evidence>
<feature type="region of interest" description="Disordered" evidence="1">
    <location>
        <begin position="305"/>
        <end position="340"/>
    </location>
</feature>
<dbReference type="InterPro" id="IPR045339">
    <property type="entry name" value="DUF6534"/>
</dbReference>
<evidence type="ECO:0000259" key="3">
    <source>
        <dbReference type="Pfam" id="PF20152"/>
    </source>
</evidence>
<feature type="transmembrane region" description="Helical" evidence="2">
    <location>
        <begin position="94"/>
        <end position="113"/>
    </location>
</feature>
<dbReference type="Pfam" id="PF20152">
    <property type="entry name" value="DUF6534"/>
    <property type="match status" value="1"/>
</dbReference>
<organism evidence="4">
    <name type="scientific">Dichomitus squalens</name>
    <dbReference type="NCBI Taxonomy" id="114155"/>
    <lineage>
        <taxon>Eukaryota</taxon>
        <taxon>Fungi</taxon>
        <taxon>Dikarya</taxon>
        <taxon>Basidiomycota</taxon>
        <taxon>Agaricomycotina</taxon>
        <taxon>Agaricomycetes</taxon>
        <taxon>Polyporales</taxon>
        <taxon>Polyporaceae</taxon>
        <taxon>Dichomitus</taxon>
    </lineage>
</organism>
<sequence length="340" mass="36965">MSTITVTIPTDLGSIAAPVLLGALLNWALYGVLSAQVYLYYLSFPKDGWIPRCLVYGIWTLDTVQTIIVTNDVYIAYAKRYGQLEVLGAMQNEWLAVPVFSGVVSCTVQLYYAYRIGILSRSRTLQGVISVLALTQGTAAIVTGAQAKILGSFAGLQQKAAVSCGLWLSGSALCDIIIASFMAYLLLRNDVRSAETHAIINRLVRLVVETGTLTAVAATIDIALYFSEPDTDYHSCIATILAKLYSNSLLVIFNSRIRIVGGRINPSGSVVVGFPRSGWPSMTSQTEVDPPMEYKVHTTTYTTTLGDAQPEDHRWSDAIQLEEQRPGPSDFPGKGKHVSE</sequence>
<keyword evidence="2" id="KW-1133">Transmembrane helix</keyword>